<reference evidence="1 2" key="1">
    <citation type="journal article" name="Front. Microbiol.">
        <title>Sugar Metabolism of the First Thermophilic Planctomycete Thermogutta terrifontis: Comparative Genomic and Transcriptomic Approaches.</title>
        <authorList>
            <person name="Elcheninov A.G."/>
            <person name="Menzel P."/>
            <person name="Gudbergsdottir S.R."/>
            <person name="Slesarev A.I."/>
            <person name="Kadnikov V.V."/>
            <person name="Krogh A."/>
            <person name="Bonch-Osmolovskaya E.A."/>
            <person name="Peng X."/>
            <person name="Kublanov I.V."/>
        </authorList>
    </citation>
    <scope>NUCLEOTIDE SEQUENCE [LARGE SCALE GENOMIC DNA]</scope>
    <source>
        <strain evidence="1 2">R1</strain>
    </source>
</reference>
<dbReference type="AlphaFoldDB" id="A0A286R9T1"/>
<accession>A0A286R9T1</accession>
<gene>
    <name evidence="1" type="ORF">THTE_0101</name>
</gene>
<proteinExistence type="predicted"/>
<evidence type="ECO:0000313" key="2">
    <source>
        <dbReference type="Proteomes" id="UP000215086"/>
    </source>
</evidence>
<keyword evidence="2" id="KW-1185">Reference proteome</keyword>
<evidence type="ECO:0000313" key="1">
    <source>
        <dbReference type="EMBL" id="ASV72703.1"/>
    </source>
</evidence>
<dbReference type="KEGG" id="ttf:THTE_0101"/>
<dbReference type="Proteomes" id="UP000215086">
    <property type="component" value="Chromosome"/>
</dbReference>
<dbReference type="EMBL" id="CP018477">
    <property type="protein sequence ID" value="ASV72703.1"/>
    <property type="molecule type" value="Genomic_DNA"/>
</dbReference>
<organism evidence="1 2">
    <name type="scientific">Thermogutta terrifontis</name>
    <dbReference type="NCBI Taxonomy" id="1331910"/>
    <lineage>
        <taxon>Bacteria</taxon>
        <taxon>Pseudomonadati</taxon>
        <taxon>Planctomycetota</taxon>
        <taxon>Planctomycetia</taxon>
        <taxon>Pirellulales</taxon>
        <taxon>Thermoguttaceae</taxon>
        <taxon>Thermogutta</taxon>
    </lineage>
</organism>
<name>A0A286R9T1_9BACT</name>
<protein>
    <submittedName>
        <fullName evidence="1">Uncharacterized protein</fullName>
    </submittedName>
</protein>
<sequence>MLPPHPICELYCRAHLEFTKKVLHCKIFSLWTAQTSASPVKAEAFTEKRR</sequence>